<evidence type="ECO:0000256" key="4">
    <source>
        <dbReference type="ARBA" id="ARBA00004496"/>
    </source>
</evidence>
<comment type="cofactor">
    <cofactor evidence="14 15">
        <name>Mn(2+)</name>
        <dbReference type="ChEBI" id="CHEBI:29035"/>
    </cofactor>
    <cofactor evidence="14 15">
        <name>Mg(2+)</name>
        <dbReference type="ChEBI" id="CHEBI:18420"/>
    </cofactor>
    <text evidence="14 15">Manganese or magnesium. Binds 1 divalent metal ion per monomer in the absence of substrate. May bind a second metal ion after substrate binding.</text>
</comment>
<feature type="binding site" evidence="14 15">
    <location>
        <position position="126"/>
    </location>
    <ligand>
        <name>a divalent metal cation</name>
        <dbReference type="ChEBI" id="CHEBI:60240"/>
    </ligand>
</feature>
<keyword evidence="19" id="KW-1185">Reference proteome</keyword>
<keyword evidence="8 14" id="KW-0963">Cytoplasm</keyword>
<evidence type="ECO:0000259" key="17">
    <source>
        <dbReference type="PROSITE" id="PS51975"/>
    </source>
</evidence>
<dbReference type="GO" id="GO:0004523">
    <property type="term" value="F:RNA-DNA hybrid ribonuclease activity"/>
    <property type="evidence" value="ECO:0007669"/>
    <property type="project" value="UniProtKB-UniRule"/>
</dbReference>
<dbReference type="InterPro" id="IPR024567">
    <property type="entry name" value="RNase_HII/HIII_dom"/>
</dbReference>
<name>A0A1G7ZX15_9PROT</name>
<dbReference type="InterPro" id="IPR036397">
    <property type="entry name" value="RNaseH_sf"/>
</dbReference>
<evidence type="ECO:0000256" key="14">
    <source>
        <dbReference type="HAMAP-Rule" id="MF_00052"/>
    </source>
</evidence>
<keyword evidence="12 14" id="KW-0378">Hydrolase</keyword>
<evidence type="ECO:0000256" key="10">
    <source>
        <dbReference type="ARBA" id="ARBA00022723"/>
    </source>
</evidence>
<evidence type="ECO:0000256" key="8">
    <source>
        <dbReference type="ARBA" id="ARBA00022490"/>
    </source>
</evidence>
<comment type="function">
    <text evidence="3 14 16">Endonuclease that specifically degrades the RNA of RNA-DNA hybrids.</text>
</comment>
<dbReference type="SUPFAM" id="SSF53098">
    <property type="entry name" value="Ribonuclease H-like"/>
    <property type="match status" value="1"/>
</dbReference>
<dbReference type="GO" id="GO:0043137">
    <property type="term" value="P:DNA replication, removal of RNA primer"/>
    <property type="evidence" value="ECO:0007669"/>
    <property type="project" value="TreeGrafter"/>
</dbReference>
<evidence type="ECO:0000256" key="16">
    <source>
        <dbReference type="RuleBase" id="RU003515"/>
    </source>
</evidence>
<dbReference type="RefSeq" id="WP_092618159.1">
    <property type="nucleotide sequence ID" value="NZ_FNCV01000004.1"/>
</dbReference>
<comment type="cofactor">
    <cofactor evidence="2">
        <name>Mg(2+)</name>
        <dbReference type="ChEBI" id="CHEBI:18420"/>
    </cofactor>
</comment>
<dbReference type="OrthoDB" id="9803420at2"/>
<dbReference type="GO" id="GO:0005737">
    <property type="term" value="C:cytoplasm"/>
    <property type="evidence" value="ECO:0007669"/>
    <property type="project" value="UniProtKB-SubCell"/>
</dbReference>
<dbReference type="CDD" id="cd07182">
    <property type="entry name" value="RNase_HII_bacteria_HII_like"/>
    <property type="match status" value="1"/>
</dbReference>
<evidence type="ECO:0000256" key="12">
    <source>
        <dbReference type="ARBA" id="ARBA00022801"/>
    </source>
</evidence>
<dbReference type="PANTHER" id="PTHR10954">
    <property type="entry name" value="RIBONUCLEASE H2 SUBUNIT A"/>
    <property type="match status" value="1"/>
</dbReference>
<protein>
    <recommendedName>
        <fullName evidence="7 14">Ribonuclease HII</fullName>
        <shortName evidence="14">RNase HII</shortName>
        <ecNumber evidence="6 14">3.1.26.4</ecNumber>
    </recommendedName>
</protein>
<feature type="binding site" evidence="14 15">
    <location>
        <position position="22"/>
    </location>
    <ligand>
        <name>a divalent metal cation</name>
        <dbReference type="ChEBI" id="CHEBI:60240"/>
    </ligand>
</feature>
<evidence type="ECO:0000313" key="18">
    <source>
        <dbReference type="EMBL" id="SDH13176.1"/>
    </source>
</evidence>
<dbReference type="GO" id="GO:0030145">
    <property type="term" value="F:manganese ion binding"/>
    <property type="evidence" value="ECO:0007669"/>
    <property type="project" value="UniProtKB-UniRule"/>
</dbReference>
<comment type="subcellular location">
    <subcellularLocation>
        <location evidence="4 14">Cytoplasm</location>
    </subcellularLocation>
</comment>
<keyword evidence="9 14" id="KW-0540">Nuclease</keyword>
<evidence type="ECO:0000256" key="13">
    <source>
        <dbReference type="ARBA" id="ARBA00023211"/>
    </source>
</evidence>
<comment type="catalytic activity">
    <reaction evidence="1 14 15 16">
        <text>Endonucleolytic cleavage to 5'-phosphomonoester.</text>
        <dbReference type="EC" id="3.1.26.4"/>
    </reaction>
</comment>
<reference evidence="19" key="1">
    <citation type="submission" date="2016-10" db="EMBL/GenBank/DDBJ databases">
        <authorList>
            <person name="Varghese N."/>
            <person name="Submissions S."/>
        </authorList>
    </citation>
    <scope>NUCLEOTIDE SEQUENCE [LARGE SCALE GENOMIC DNA]</scope>
    <source>
        <strain evidence="19">930I</strain>
    </source>
</reference>
<accession>A0A1G7ZX15</accession>
<dbReference type="Pfam" id="PF01351">
    <property type="entry name" value="RNase_HII"/>
    <property type="match status" value="1"/>
</dbReference>
<keyword evidence="13 14" id="KW-0464">Manganese</keyword>
<comment type="similarity">
    <text evidence="5 14 16">Belongs to the RNase HII family.</text>
</comment>
<evidence type="ECO:0000256" key="3">
    <source>
        <dbReference type="ARBA" id="ARBA00004065"/>
    </source>
</evidence>
<dbReference type="EMBL" id="FNCV01000004">
    <property type="protein sequence ID" value="SDH13176.1"/>
    <property type="molecule type" value="Genomic_DNA"/>
</dbReference>
<evidence type="ECO:0000256" key="9">
    <source>
        <dbReference type="ARBA" id="ARBA00022722"/>
    </source>
</evidence>
<sequence length="223" mass="22903">MKARPDLGRESALGGVVCGIDEAGRGPWAGPVMAAAVVLTPAAAAHPGLAGLDDSKRLSEARRTALADTLTTLDGIFLGLGQASVAEIDRLNILAATHLAMARAYETLCAALGNSLGAPCAHALIDGNRPPALPAPVQVHPLVGGDGKSLSIAAASILAKVTRDRLMVDLDATHPGYGFARHKGYGTAVHQAALARLGPCPAHRRSFKPVRDLLQMGDTPTIP</sequence>
<dbReference type="GO" id="GO:0032299">
    <property type="term" value="C:ribonuclease H2 complex"/>
    <property type="evidence" value="ECO:0007669"/>
    <property type="project" value="TreeGrafter"/>
</dbReference>
<gene>
    <name evidence="14" type="primary">rnhB</name>
    <name evidence="18" type="ORF">SAMN05421742_104248</name>
</gene>
<dbReference type="Proteomes" id="UP000217076">
    <property type="component" value="Unassembled WGS sequence"/>
</dbReference>
<dbReference type="EC" id="3.1.26.4" evidence="6 14"/>
<dbReference type="Gene3D" id="3.30.420.10">
    <property type="entry name" value="Ribonuclease H-like superfamily/Ribonuclease H"/>
    <property type="match status" value="1"/>
</dbReference>
<evidence type="ECO:0000256" key="1">
    <source>
        <dbReference type="ARBA" id="ARBA00000077"/>
    </source>
</evidence>
<organism evidence="18 19">
    <name type="scientific">Roseospirillum parvum</name>
    <dbReference type="NCBI Taxonomy" id="83401"/>
    <lineage>
        <taxon>Bacteria</taxon>
        <taxon>Pseudomonadati</taxon>
        <taxon>Pseudomonadota</taxon>
        <taxon>Alphaproteobacteria</taxon>
        <taxon>Rhodospirillales</taxon>
        <taxon>Rhodospirillaceae</taxon>
        <taxon>Roseospirillum</taxon>
    </lineage>
</organism>
<evidence type="ECO:0000256" key="5">
    <source>
        <dbReference type="ARBA" id="ARBA00007383"/>
    </source>
</evidence>
<evidence type="ECO:0000313" key="19">
    <source>
        <dbReference type="Proteomes" id="UP000217076"/>
    </source>
</evidence>
<dbReference type="GO" id="GO:0003723">
    <property type="term" value="F:RNA binding"/>
    <property type="evidence" value="ECO:0007669"/>
    <property type="project" value="UniProtKB-UniRule"/>
</dbReference>
<evidence type="ECO:0000256" key="2">
    <source>
        <dbReference type="ARBA" id="ARBA00001946"/>
    </source>
</evidence>
<evidence type="ECO:0000256" key="11">
    <source>
        <dbReference type="ARBA" id="ARBA00022759"/>
    </source>
</evidence>
<dbReference type="NCBIfam" id="NF000595">
    <property type="entry name" value="PRK00015.1-3"/>
    <property type="match status" value="1"/>
</dbReference>
<dbReference type="PANTHER" id="PTHR10954:SF18">
    <property type="entry name" value="RIBONUCLEASE HII"/>
    <property type="match status" value="1"/>
</dbReference>
<dbReference type="InterPro" id="IPR022898">
    <property type="entry name" value="RNase_HII"/>
</dbReference>
<evidence type="ECO:0000256" key="15">
    <source>
        <dbReference type="PROSITE-ProRule" id="PRU01319"/>
    </source>
</evidence>
<dbReference type="AlphaFoldDB" id="A0A1G7ZX15"/>
<dbReference type="GO" id="GO:0006298">
    <property type="term" value="P:mismatch repair"/>
    <property type="evidence" value="ECO:0007669"/>
    <property type="project" value="TreeGrafter"/>
</dbReference>
<dbReference type="PROSITE" id="PS51975">
    <property type="entry name" value="RNASE_H_2"/>
    <property type="match status" value="1"/>
</dbReference>
<dbReference type="STRING" id="83401.SAMN05421742_104248"/>
<evidence type="ECO:0000256" key="6">
    <source>
        <dbReference type="ARBA" id="ARBA00012180"/>
    </source>
</evidence>
<dbReference type="HAMAP" id="MF_00052_B">
    <property type="entry name" value="RNase_HII_B"/>
    <property type="match status" value="1"/>
</dbReference>
<keyword evidence="10 14" id="KW-0479">Metal-binding</keyword>
<feature type="domain" description="RNase H type-2" evidence="17">
    <location>
        <begin position="15"/>
        <end position="219"/>
    </location>
</feature>
<keyword evidence="11 14" id="KW-0255">Endonuclease</keyword>
<dbReference type="InterPro" id="IPR001352">
    <property type="entry name" value="RNase_HII/HIII"/>
</dbReference>
<feature type="binding site" evidence="14 15">
    <location>
        <position position="21"/>
    </location>
    <ligand>
        <name>a divalent metal cation</name>
        <dbReference type="ChEBI" id="CHEBI:60240"/>
    </ligand>
</feature>
<dbReference type="InterPro" id="IPR012337">
    <property type="entry name" value="RNaseH-like_sf"/>
</dbReference>
<proteinExistence type="inferred from homology"/>
<evidence type="ECO:0000256" key="7">
    <source>
        <dbReference type="ARBA" id="ARBA00019179"/>
    </source>
</evidence>